<evidence type="ECO:0000313" key="2">
    <source>
        <dbReference type="EMBL" id="NHF59890.1"/>
    </source>
</evidence>
<accession>A0A967AVF0</accession>
<dbReference type="CDD" id="cd04182">
    <property type="entry name" value="GT_2_like_f"/>
    <property type="match status" value="1"/>
</dbReference>
<protein>
    <submittedName>
        <fullName evidence="2">Nucleotidyltransferase family protein</fullName>
    </submittedName>
</protein>
<keyword evidence="3" id="KW-1185">Reference proteome</keyword>
<dbReference type="SUPFAM" id="SSF53448">
    <property type="entry name" value="Nucleotide-diphospho-sugar transferases"/>
    <property type="match status" value="1"/>
</dbReference>
<reference evidence="2" key="2">
    <citation type="submission" date="2020-03" db="EMBL/GenBank/DDBJ databases">
        <title>Flavobacteriaceae bacterium strain TP-CH-4, a member of the family Flavobacteriaceae isolated from a deep-sea seamount.</title>
        <authorList>
            <person name="Zhang D.-C."/>
        </authorList>
    </citation>
    <scope>NUCLEOTIDE SEQUENCE</scope>
    <source>
        <strain evidence="2">TP-CH-4</strain>
    </source>
</reference>
<sequence>MTGTKSNIALVILAAGASTRMGRPKQLLPWGQDNLLRHAIKQAHGTGLKQILVVLGANAQVIKKNLGPHFVDTVTNPDWEEGLGSSLSYGIQQLLASQQSFKGVLIMLADQPLVDKDYLNELITAFETREKGIVVTSYGQRVGVPAVFHSRYFERLKALNKDFGAKEIIQRHKNDMFVVDPKGKAVDVDTRDVYERLWKEAGDDNKQ</sequence>
<dbReference type="InterPro" id="IPR029044">
    <property type="entry name" value="Nucleotide-diphossugar_trans"/>
</dbReference>
<dbReference type="Pfam" id="PF12804">
    <property type="entry name" value="NTP_transf_3"/>
    <property type="match status" value="1"/>
</dbReference>
<feature type="domain" description="MobA-like NTP transferase" evidence="1">
    <location>
        <begin position="11"/>
        <end position="173"/>
    </location>
</feature>
<evidence type="ECO:0000313" key="3">
    <source>
        <dbReference type="Proteomes" id="UP000707206"/>
    </source>
</evidence>
<dbReference type="PANTHER" id="PTHR43777:SF1">
    <property type="entry name" value="MOLYBDENUM COFACTOR CYTIDYLYLTRANSFERASE"/>
    <property type="match status" value="1"/>
</dbReference>
<proteinExistence type="predicted"/>
<name>A0A967AVF0_9FLAO</name>
<dbReference type="Proteomes" id="UP000707206">
    <property type="component" value="Unassembled WGS sequence"/>
</dbReference>
<dbReference type="InterPro" id="IPR025877">
    <property type="entry name" value="MobA-like_NTP_Trfase"/>
</dbReference>
<organism evidence="2 3">
    <name type="scientific">Pelagihabitans pacificus</name>
    <dbReference type="NCBI Taxonomy" id="2696054"/>
    <lineage>
        <taxon>Bacteria</taxon>
        <taxon>Pseudomonadati</taxon>
        <taxon>Bacteroidota</taxon>
        <taxon>Flavobacteriia</taxon>
        <taxon>Flavobacteriales</taxon>
        <taxon>Flavobacteriaceae</taxon>
        <taxon>Pelagihabitans</taxon>
    </lineage>
</organism>
<dbReference type="PANTHER" id="PTHR43777">
    <property type="entry name" value="MOLYBDENUM COFACTOR CYTIDYLYLTRANSFERASE"/>
    <property type="match status" value="1"/>
</dbReference>
<dbReference type="AlphaFoldDB" id="A0A967AVF0"/>
<dbReference type="Gene3D" id="3.90.550.10">
    <property type="entry name" value="Spore Coat Polysaccharide Biosynthesis Protein SpsA, Chain A"/>
    <property type="match status" value="1"/>
</dbReference>
<gene>
    <name evidence="2" type="ORF">FK220_011100</name>
</gene>
<dbReference type="GO" id="GO:0016779">
    <property type="term" value="F:nucleotidyltransferase activity"/>
    <property type="evidence" value="ECO:0007669"/>
    <property type="project" value="UniProtKB-ARBA"/>
</dbReference>
<comment type="caution">
    <text evidence="2">The sequence shown here is derived from an EMBL/GenBank/DDBJ whole genome shotgun (WGS) entry which is preliminary data.</text>
</comment>
<dbReference type="RefSeq" id="WP_152574400.1">
    <property type="nucleotide sequence ID" value="NZ_VIKU02000003.1"/>
</dbReference>
<dbReference type="EMBL" id="VIKU02000003">
    <property type="protein sequence ID" value="NHF59890.1"/>
    <property type="molecule type" value="Genomic_DNA"/>
</dbReference>
<reference evidence="2" key="1">
    <citation type="submission" date="2019-07" db="EMBL/GenBank/DDBJ databases">
        <authorList>
            <person name="De-Chao Zhang Q."/>
        </authorList>
    </citation>
    <scope>NUCLEOTIDE SEQUENCE</scope>
    <source>
        <strain evidence="2">TP-CH-4</strain>
    </source>
</reference>
<evidence type="ECO:0000259" key="1">
    <source>
        <dbReference type="Pfam" id="PF12804"/>
    </source>
</evidence>